<feature type="domain" description="AAA ATPase AAA+ lid" evidence="1">
    <location>
        <begin position="3"/>
        <end position="33"/>
    </location>
</feature>
<sequence>DKLTCADLNSICQEAGMLAIRNGRYVILQKDFDDAYMSVADKKDAGPLLYG</sequence>
<dbReference type="AlphaFoldDB" id="A0A0R0LZ76"/>
<dbReference type="VEuPathDB" id="MicrosporidiaDB:M153_240270001"/>
<comment type="caution">
    <text evidence="3">The sequence shown here is derived from an EMBL/GenBank/DDBJ whole genome shotgun (WGS) entry which is preliminary data.</text>
</comment>
<feature type="non-terminal residue" evidence="3">
    <location>
        <position position="1"/>
    </location>
</feature>
<dbReference type="EMBL" id="LGUB01001314">
    <property type="protein sequence ID" value="KRH92001.1"/>
    <property type="molecule type" value="Genomic_DNA"/>
</dbReference>
<dbReference type="GO" id="GO:0000502">
    <property type="term" value="C:proteasome complex"/>
    <property type="evidence" value="ECO:0007669"/>
    <property type="project" value="UniProtKB-KW"/>
</dbReference>
<evidence type="ECO:0000313" key="3">
    <source>
        <dbReference type="EMBL" id="KRH92001.1"/>
    </source>
</evidence>
<protein>
    <submittedName>
        <fullName evidence="3">26S proteasome regulatory complex, ATPase RPT3</fullName>
    </submittedName>
</protein>
<evidence type="ECO:0000313" key="4">
    <source>
        <dbReference type="Proteomes" id="UP000051530"/>
    </source>
</evidence>
<reference evidence="3 4" key="1">
    <citation type="submission" date="2015-07" db="EMBL/GenBank/DDBJ databases">
        <title>The genome of Pseudoloma neurophilia, a relevant intracellular parasite of the zebrafish.</title>
        <authorList>
            <person name="Ndikumana S."/>
            <person name="Pelin A."/>
            <person name="Sanders J."/>
            <person name="Corradi N."/>
        </authorList>
    </citation>
    <scope>NUCLEOTIDE SEQUENCE [LARGE SCALE GENOMIC DNA]</scope>
    <source>
        <strain evidence="3 4">MK1</strain>
    </source>
</reference>
<organism evidence="3 4">
    <name type="scientific">Pseudoloma neurophilia</name>
    <dbReference type="NCBI Taxonomy" id="146866"/>
    <lineage>
        <taxon>Eukaryota</taxon>
        <taxon>Fungi</taxon>
        <taxon>Fungi incertae sedis</taxon>
        <taxon>Microsporidia</taxon>
        <taxon>Pseudoloma</taxon>
    </lineage>
</organism>
<proteinExistence type="predicted"/>
<keyword evidence="3" id="KW-0647">Proteasome</keyword>
<dbReference type="Pfam" id="PF17862">
    <property type="entry name" value="AAA_lid_3"/>
    <property type="match status" value="1"/>
</dbReference>
<dbReference type="Gene3D" id="1.10.8.60">
    <property type="match status" value="1"/>
</dbReference>
<dbReference type="VEuPathDB" id="MicrosporidiaDB:M153_151330001"/>
<gene>
    <name evidence="3" type="ORF">M153_151330001</name>
    <name evidence="2" type="ORF">M153_240270001</name>
</gene>
<accession>A0A0R0LZ76</accession>
<name>A0A0R0LZ76_9MICR</name>
<keyword evidence="4" id="KW-1185">Reference proteome</keyword>
<dbReference type="OrthoDB" id="10255768at2759"/>
<dbReference type="InterPro" id="IPR041569">
    <property type="entry name" value="AAA_lid_3"/>
</dbReference>
<evidence type="ECO:0000259" key="1">
    <source>
        <dbReference type="Pfam" id="PF17862"/>
    </source>
</evidence>
<evidence type="ECO:0000313" key="2">
    <source>
        <dbReference type="EMBL" id="KRH91805.1"/>
    </source>
</evidence>
<dbReference type="Proteomes" id="UP000051530">
    <property type="component" value="Unassembled WGS sequence"/>
</dbReference>
<dbReference type="EMBL" id="LGUB01001508">
    <property type="protein sequence ID" value="KRH91805.1"/>
    <property type="molecule type" value="Genomic_DNA"/>
</dbReference>